<feature type="transmembrane region" description="Helical" evidence="1">
    <location>
        <begin position="7"/>
        <end position="23"/>
    </location>
</feature>
<evidence type="ECO:0000256" key="1">
    <source>
        <dbReference type="SAM" id="Phobius"/>
    </source>
</evidence>
<protein>
    <submittedName>
        <fullName evidence="2">Uncharacterized protein</fullName>
    </submittedName>
</protein>
<dbReference type="AlphaFoldDB" id="A0A855XKR8"/>
<keyword evidence="1" id="KW-1133">Transmembrane helix</keyword>
<dbReference type="EMBL" id="QGHT01000324">
    <property type="protein sequence ID" value="PWT37002.1"/>
    <property type="molecule type" value="Genomic_DNA"/>
</dbReference>
<gene>
    <name evidence="2" type="ORF">DKZ22_13585</name>
</gene>
<sequence>MNQTYSHLFLFFVQTMFLLYSSLCKTFLSFYVLIFRSQLIYFSIFVVTKHKIKSIKNSYLNAQSLYKIQDRQVTDLHLS</sequence>
<proteinExistence type="predicted"/>
<name>A0A855XKR8_LIMRT</name>
<reference evidence="2 3" key="1">
    <citation type="journal article" date="2018" name="Front. Microbiol.">
        <title>Comparative Genomics of the Herbivore Gut Symbiont Lactobacillus reuteri Reveals Genetic Diversity and Lifestyle Adaptation.</title>
        <authorList>
            <person name="Zhao J."/>
        </authorList>
    </citation>
    <scope>NUCLEOTIDE SEQUENCE [LARGE SCALE GENOMIC DNA]</scope>
    <source>
        <strain evidence="2 3">LR10</strain>
    </source>
</reference>
<keyword evidence="1" id="KW-0812">Transmembrane</keyword>
<comment type="caution">
    <text evidence="2">The sequence shown here is derived from an EMBL/GenBank/DDBJ whole genome shotgun (WGS) entry which is preliminary data.</text>
</comment>
<organism evidence="2 3">
    <name type="scientific">Limosilactobacillus reuteri</name>
    <name type="common">Lactobacillus reuteri</name>
    <dbReference type="NCBI Taxonomy" id="1598"/>
    <lineage>
        <taxon>Bacteria</taxon>
        <taxon>Bacillati</taxon>
        <taxon>Bacillota</taxon>
        <taxon>Bacilli</taxon>
        <taxon>Lactobacillales</taxon>
        <taxon>Lactobacillaceae</taxon>
        <taxon>Limosilactobacillus</taxon>
    </lineage>
</organism>
<evidence type="ECO:0000313" key="2">
    <source>
        <dbReference type="EMBL" id="PWT37002.1"/>
    </source>
</evidence>
<keyword evidence="1" id="KW-0472">Membrane</keyword>
<evidence type="ECO:0000313" key="3">
    <source>
        <dbReference type="Proteomes" id="UP000245980"/>
    </source>
</evidence>
<accession>A0A855XKR8</accession>
<dbReference type="Proteomes" id="UP000245980">
    <property type="component" value="Unassembled WGS sequence"/>
</dbReference>
<feature type="non-terminal residue" evidence="2">
    <location>
        <position position="79"/>
    </location>
</feature>